<name>A0A1C3E673_9PLAN</name>
<comment type="function">
    <text evidence="1">Catalyzes the epimerization of D-tagaturonate (D-TagA) to D-fructuronate (D-FruA).</text>
</comment>
<keyword evidence="1" id="KW-0479">Metal-binding</keyword>
<dbReference type="InterPro" id="IPR032586">
    <property type="entry name" value="UxaE"/>
</dbReference>
<feature type="binding site" evidence="1">
    <location>
        <position position="81"/>
    </location>
    <ligand>
        <name>a divalent metal cation</name>
        <dbReference type="ChEBI" id="CHEBI:60240"/>
    </ligand>
</feature>
<protein>
    <recommendedName>
        <fullName evidence="1">Tagaturonate/fructuronate epimerase</fullName>
        <shortName evidence="1">D-TagA/D-FruA epimerase</shortName>
        <ecNumber evidence="1">5.1.2.7</ecNumber>
    </recommendedName>
</protein>
<accession>A0A1C3E673</accession>
<organism evidence="2 3">
    <name type="scientific">Planctopirus hydrillae</name>
    <dbReference type="NCBI Taxonomy" id="1841610"/>
    <lineage>
        <taxon>Bacteria</taxon>
        <taxon>Pseudomonadati</taxon>
        <taxon>Planctomycetota</taxon>
        <taxon>Planctomycetia</taxon>
        <taxon>Planctomycetales</taxon>
        <taxon>Planctomycetaceae</taxon>
        <taxon>Planctopirus</taxon>
    </lineage>
</organism>
<dbReference type="AlphaFoldDB" id="A0A1C3E673"/>
<sequence length="421" mass="46328">MSAQCLGLSPSFGFGDRTGLATPGHIAAVNASSSGILPIFAQQSIREMARTGRTATQVMEDAFRAVRHAHYEGPVGADADHLKTEADVDVTAEAGFVFFTIDPSAEVDQKADNYSFDELKYRFHDVREFSPWVETYRGRTISLSTGSTIEMTEPVLYRAAVKYGRAIQLAIRLGQYIQQVQDRAGRPCEIELSVDETDQPTTTAEHFIIAQQLLNAGIRLVSLAPRFIGEFEKGVDFKGDISTFERSLADHAAIAKVVGPYKLSLHSGSDKLTVYRQLAAYTGGMFHVKTAGTSYLEALRVVATVAPGEFRGMIDFARERYLTDKATYHVSATLEAVPPPQEVSSDDQLRQLYLQDWSSVLPGQGFTAPGRQILHCTFGSTLQHPHWGAVLMQTLREHPAVYADILKTHFMMHLAALKAGL</sequence>
<dbReference type="STRING" id="1841610.A6X21_13450"/>
<dbReference type="OrthoDB" id="9797992at2"/>
<comment type="similarity">
    <text evidence="1">Belongs to the UxaE family.</text>
</comment>
<keyword evidence="1" id="KW-0413">Isomerase</keyword>
<dbReference type="EC" id="5.1.2.7" evidence="1"/>
<evidence type="ECO:0000313" key="2">
    <source>
        <dbReference type="EMBL" id="ODA28747.1"/>
    </source>
</evidence>
<feature type="active site" description="Proton acceptor" evidence="1">
    <location>
        <position position="80"/>
    </location>
</feature>
<evidence type="ECO:0000313" key="3">
    <source>
        <dbReference type="Proteomes" id="UP000094828"/>
    </source>
</evidence>
<dbReference type="GO" id="GO:0016856">
    <property type="term" value="F:racemase and epimerase activity, acting on hydroxy acids and derivatives"/>
    <property type="evidence" value="ECO:0007669"/>
    <property type="project" value="UniProtKB-UniRule"/>
</dbReference>
<evidence type="ECO:0000256" key="1">
    <source>
        <dbReference type="HAMAP-Rule" id="MF_02243"/>
    </source>
</evidence>
<reference evidence="2 3" key="1">
    <citation type="submission" date="2016-05" db="EMBL/GenBank/DDBJ databases">
        <title>Genomic and physiological characterization of Planctopirus sp. isolated from fresh water lake.</title>
        <authorList>
            <person name="Subhash Y."/>
            <person name="Ramana C."/>
        </authorList>
    </citation>
    <scope>NUCLEOTIDE SEQUENCE [LARGE SCALE GENOMIC DNA]</scope>
    <source>
        <strain evidence="2 3">JC280</strain>
    </source>
</reference>
<comment type="catalytic activity">
    <reaction evidence="1">
        <text>keto-D-tagaturonate = keto-D-fructuronate</text>
        <dbReference type="Rhea" id="RHEA:51656"/>
        <dbReference type="ChEBI" id="CHEBI:17886"/>
        <dbReference type="ChEBI" id="CHEBI:59881"/>
        <dbReference type="EC" id="5.1.2.7"/>
    </reaction>
</comment>
<gene>
    <name evidence="1" type="primary">uxaE</name>
    <name evidence="2" type="ORF">A6X21_13450</name>
</gene>
<comment type="cofactor">
    <cofactor evidence="1">
        <name>a divalent metal cation</name>
        <dbReference type="ChEBI" id="CHEBI:60240"/>
    </cofactor>
</comment>
<dbReference type="GO" id="GO:0046872">
    <property type="term" value="F:metal ion binding"/>
    <property type="evidence" value="ECO:0007669"/>
    <property type="project" value="UniProtKB-UniRule"/>
</dbReference>
<dbReference type="EMBL" id="LYDR01000152">
    <property type="protein sequence ID" value="ODA28747.1"/>
    <property type="molecule type" value="Genomic_DNA"/>
</dbReference>
<comment type="caution">
    <text evidence="2">The sequence shown here is derived from an EMBL/GenBank/DDBJ whole genome shotgun (WGS) entry which is preliminary data.</text>
</comment>
<feature type="binding site" evidence="1">
    <location>
        <position position="266"/>
    </location>
    <ligand>
        <name>a divalent metal cation</name>
        <dbReference type="ChEBI" id="CHEBI:60240"/>
    </ligand>
</feature>
<dbReference type="RefSeq" id="WP_068852390.1">
    <property type="nucleotide sequence ID" value="NZ_LYDR01000152.1"/>
</dbReference>
<feature type="active site" description="Proton donor" evidence="1">
    <location>
        <position position="191"/>
    </location>
</feature>
<keyword evidence="3" id="KW-1185">Reference proteome</keyword>
<dbReference type="HAMAP" id="MF_02243">
    <property type="entry name" value="UxaE"/>
    <property type="match status" value="1"/>
</dbReference>
<feature type="binding site" evidence="1">
    <location>
        <position position="233"/>
    </location>
    <ligand>
        <name>a divalent metal cation</name>
        <dbReference type="ChEBI" id="CHEBI:60240"/>
    </ligand>
</feature>
<proteinExistence type="inferred from homology"/>
<dbReference type="Pfam" id="PF16257">
    <property type="entry name" value="UxaE"/>
    <property type="match status" value="1"/>
</dbReference>
<dbReference type="Proteomes" id="UP000094828">
    <property type="component" value="Unassembled WGS sequence"/>
</dbReference>